<gene>
    <name evidence="2" type="ORF">KCG45_07305</name>
</gene>
<keyword evidence="3" id="KW-1185">Reference proteome</keyword>
<feature type="signal peptide" evidence="1">
    <location>
        <begin position="1"/>
        <end position="23"/>
    </location>
</feature>
<evidence type="ECO:0000313" key="3">
    <source>
        <dbReference type="Proteomes" id="UP000699975"/>
    </source>
</evidence>
<dbReference type="EMBL" id="JAGSPB010000002">
    <property type="protein sequence ID" value="MBV7265983.1"/>
    <property type="molecule type" value="Genomic_DNA"/>
</dbReference>
<name>A0ABS6SLS1_9SPHN</name>
<evidence type="ECO:0000313" key="2">
    <source>
        <dbReference type="EMBL" id="MBV7265983.1"/>
    </source>
</evidence>
<proteinExistence type="predicted"/>
<dbReference type="PROSITE" id="PS51257">
    <property type="entry name" value="PROKAR_LIPOPROTEIN"/>
    <property type="match status" value="1"/>
</dbReference>
<feature type="chain" id="PRO_5046072213" description="Lipoprotein" evidence="1">
    <location>
        <begin position="24"/>
        <end position="142"/>
    </location>
</feature>
<dbReference type="Proteomes" id="UP000699975">
    <property type="component" value="Unassembled WGS sequence"/>
</dbReference>
<protein>
    <recommendedName>
        <fullName evidence="4">Lipoprotein</fullName>
    </recommendedName>
</protein>
<evidence type="ECO:0008006" key="4">
    <source>
        <dbReference type="Google" id="ProtNLM"/>
    </source>
</evidence>
<dbReference type="RefSeq" id="WP_218316585.1">
    <property type="nucleotide sequence ID" value="NZ_JAGSPB010000002.1"/>
</dbReference>
<reference evidence="2 3" key="1">
    <citation type="submission" date="2021-04" db="EMBL/GenBank/DDBJ databases">
        <authorList>
            <person name="Pira H."/>
            <person name="Risdian C."/>
            <person name="Wink J."/>
        </authorList>
    </citation>
    <scope>NUCLEOTIDE SEQUENCE [LARGE SCALE GENOMIC DNA]</scope>
    <source>
        <strain evidence="2 3">WH131</strain>
    </source>
</reference>
<organism evidence="2 3">
    <name type="scientific">Erythrobacter ani</name>
    <dbReference type="NCBI Taxonomy" id="2827235"/>
    <lineage>
        <taxon>Bacteria</taxon>
        <taxon>Pseudomonadati</taxon>
        <taxon>Pseudomonadota</taxon>
        <taxon>Alphaproteobacteria</taxon>
        <taxon>Sphingomonadales</taxon>
        <taxon>Erythrobacteraceae</taxon>
        <taxon>Erythrobacter/Porphyrobacter group</taxon>
        <taxon>Erythrobacter</taxon>
    </lineage>
</organism>
<comment type="caution">
    <text evidence="2">The sequence shown here is derived from an EMBL/GenBank/DDBJ whole genome shotgun (WGS) entry which is preliminary data.</text>
</comment>
<evidence type="ECO:0000256" key="1">
    <source>
        <dbReference type="SAM" id="SignalP"/>
    </source>
</evidence>
<sequence>MRRYICLSSILFAVFPAAASACAVFIEPAARIEQGLASGTIQAVAAVQIIDARHIREPEGDTHPWIATAKITEILQGSGLPESIQFERGWGSAACEWNLPSLPEKGDRWVLYFWKDRLGRFRPWLELTAAEARAFDPGFLTR</sequence>
<keyword evidence="1" id="KW-0732">Signal</keyword>
<accession>A0ABS6SLS1</accession>